<keyword evidence="2" id="KW-1185">Reference proteome</keyword>
<dbReference type="Proteomes" id="UP000799324">
    <property type="component" value="Unassembled WGS sequence"/>
</dbReference>
<gene>
    <name evidence="1" type="ORF">K491DRAFT_371463</name>
</gene>
<evidence type="ECO:0000313" key="2">
    <source>
        <dbReference type="Proteomes" id="UP000799324"/>
    </source>
</evidence>
<evidence type="ECO:0000313" key="1">
    <source>
        <dbReference type="EMBL" id="KAF2656488.1"/>
    </source>
</evidence>
<name>A0A6A6TC54_9PLEO</name>
<organism evidence="1 2">
    <name type="scientific">Lophiostoma macrostomum CBS 122681</name>
    <dbReference type="NCBI Taxonomy" id="1314788"/>
    <lineage>
        <taxon>Eukaryota</taxon>
        <taxon>Fungi</taxon>
        <taxon>Dikarya</taxon>
        <taxon>Ascomycota</taxon>
        <taxon>Pezizomycotina</taxon>
        <taxon>Dothideomycetes</taxon>
        <taxon>Pleosporomycetidae</taxon>
        <taxon>Pleosporales</taxon>
        <taxon>Lophiostomataceae</taxon>
        <taxon>Lophiostoma</taxon>
    </lineage>
</organism>
<protein>
    <submittedName>
        <fullName evidence="1">Uncharacterized protein</fullName>
    </submittedName>
</protein>
<sequence>MSLLVAAVFTPFIRYFVRPMYHRVPSLLPATRPLLSLPPSRTLDHSLCSLYYLVWHTTHPQPITPSMQNIFPLSPHSVFSLTSRLDPLHPTNASIPLSENGFNPRHFLHQCPRRMYSCFVLTLSSFNRLRCANITRAASRAELKPSNEI</sequence>
<reference evidence="1" key="1">
    <citation type="journal article" date="2020" name="Stud. Mycol.">
        <title>101 Dothideomycetes genomes: a test case for predicting lifestyles and emergence of pathogens.</title>
        <authorList>
            <person name="Haridas S."/>
            <person name="Albert R."/>
            <person name="Binder M."/>
            <person name="Bloem J."/>
            <person name="Labutti K."/>
            <person name="Salamov A."/>
            <person name="Andreopoulos B."/>
            <person name="Baker S."/>
            <person name="Barry K."/>
            <person name="Bills G."/>
            <person name="Bluhm B."/>
            <person name="Cannon C."/>
            <person name="Castanera R."/>
            <person name="Culley D."/>
            <person name="Daum C."/>
            <person name="Ezra D."/>
            <person name="Gonzalez J."/>
            <person name="Henrissat B."/>
            <person name="Kuo A."/>
            <person name="Liang C."/>
            <person name="Lipzen A."/>
            <person name="Lutzoni F."/>
            <person name="Magnuson J."/>
            <person name="Mondo S."/>
            <person name="Nolan M."/>
            <person name="Ohm R."/>
            <person name="Pangilinan J."/>
            <person name="Park H.-J."/>
            <person name="Ramirez L."/>
            <person name="Alfaro M."/>
            <person name="Sun H."/>
            <person name="Tritt A."/>
            <person name="Yoshinaga Y."/>
            <person name="Zwiers L.-H."/>
            <person name="Turgeon B."/>
            <person name="Goodwin S."/>
            <person name="Spatafora J."/>
            <person name="Crous P."/>
            <person name="Grigoriev I."/>
        </authorList>
    </citation>
    <scope>NUCLEOTIDE SEQUENCE</scope>
    <source>
        <strain evidence="1">CBS 122681</strain>
    </source>
</reference>
<dbReference type="AlphaFoldDB" id="A0A6A6TC54"/>
<proteinExistence type="predicted"/>
<dbReference type="EMBL" id="MU004335">
    <property type="protein sequence ID" value="KAF2656488.1"/>
    <property type="molecule type" value="Genomic_DNA"/>
</dbReference>
<accession>A0A6A6TC54</accession>